<dbReference type="RefSeq" id="WP_223092837.1">
    <property type="nucleotide sequence ID" value="NZ_CP061913.1"/>
</dbReference>
<dbReference type="SUPFAM" id="SSF140453">
    <property type="entry name" value="EsxAB dimer-like"/>
    <property type="match status" value="1"/>
</dbReference>
<protein>
    <submittedName>
        <fullName evidence="2">WXG100 family type VII secretion target</fullName>
    </submittedName>
</protein>
<feature type="region of interest" description="Disordered" evidence="1">
    <location>
        <begin position="264"/>
        <end position="291"/>
    </location>
</feature>
<dbReference type="Proteomes" id="UP001589608">
    <property type="component" value="Unassembled WGS sequence"/>
</dbReference>
<proteinExistence type="predicted"/>
<accession>A0ABV5MJZ5</accession>
<dbReference type="InterPro" id="IPR038332">
    <property type="entry name" value="PPE_sf"/>
</dbReference>
<feature type="compositionally biased region" description="Gly residues" evidence="1">
    <location>
        <begin position="350"/>
        <end position="377"/>
    </location>
</feature>
<keyword evidence="3" id="KW-1185">Reference proteome</keyword>
<dbReference type="EMBL" id="JBHMCA010000063">
    <property type="protein sequence ID" value="MFB9449171.1"/>
    <property type="molecule type" value="Genomic_DNA"/>
</dbReference>
<dbReference type="Gene3D" id="1.20.1260.20">
    <property type="entry name" value="PPE superfamily"/>
    <property type="match status" value="1"/>
</dbReference>
<name>A0ABV5MJZ5_9ACTN</name>
<organism evidence="2 3">
    <name type="scientific">Dactylosporangium vinaceum</name>
    <dbReference type="NCBI Taxonomy" id="53362"/>
    <lineage>
        <taxon>Bacteria</taxon>
        <taxon>Bacillati</taxon>
        <taxon>Actinomycetota</taxon>
        <taxon>Actinomycetes</taxon>
        <taxon>Micromonosporales</taxon>
        <taxon>Micromonosporaceae</taxon>
        <taxon>Dactylosporangium</taxon>
    </lineage>
</organism>
<evidence type="ECO:0000313" key="2">
    <source>
        <dbReference type="EMBL" id="MFB9449171.1"/>
    </source>
</evidence>
<dbReference type="InterPro" id="IPR036689">
    <property type="entry name" value="ESAT-6-like_sf"/>
</dbReference>
<feature type="compositionally biased region" description="Gly residues" evidence="1">
    <location>
        <begin position="264"/>
        <end position="282"/>
    </location>
</feature>
<gene>
    <name evidence="2" type="ORF">ACFFTR_39355</name>
</gene>
<evidence type="ECO:0000313" key="3">
    <source>
        <dbReference type="Proteomes" id="UP001589608"/>
    </source>
</evidence>
<feature type="region of interest" description="Disordered" evidence="1">
    <location>
        <begin position="350"/>
        <end position="409"/>
    </location>
</feature>
<evidence type="ECO:0000256" key="1">
    <source>
        <dbReference type="SAM" id="MobiDB-lite"/>
    </source>
</evidence>
<sequence length="409" mass="39696">MADLSWEEMVNRVCVAGRPGVLESYAGGVETIFKNAQTVADSLRDGIKDLKEKWKGDAAEDYFGKLEKIAKAIEKTAEGNADAAPLLKDAAAALKYGQDNMPVPIDMLDNVQGHADDLNRANGIGGDVALADLTVSTAGVGLVVYGLLPGEFRQKLMNGIGDVAREALGGISSKIDDWLNDRTGEAEAVYQYVNRTYTSTAAGSDKAVPVQTGVTNTTTQFPGGTKFPGGGGAGAGVGGLGSGAFDPAAFDPAASAGGIGGLDPAGTGSGFDPGGVGTGTGSGFDPNADPLSSLAGAGGGLGDLGGAGGGLGGGLGAGAGGGLGGLPAGALSGGTGRPVAGPQLPMGLGGMSSAGAGARGAGAKGRGGMMGGGGHGAGAHAPEDERGTWLTEDEDPWGGDADAPPSVLG</sequence>
<reference evidence="2 3" key="1">
    <citation type="submission" date="2024-09" db="EMBL/GenBank/DDBJ databases">
        <authorList>
            <person name="Sun Q."/>
            <person name="Mori K."/>
        </authorList>
    </citation>
    <scope>NUCLEOTIDE SEQUENCE [LARGE SCALE GENOMIC DNA]</scope>
    <source>
        <strain evidence="2 3">JCM 3307</strain>
    </source>
</reference>
<comment type="caution">
    <text evidence="2">The sequence shown here is derived from an EMBL/GenBank/DDBJ whole genome shotgun (WGS) entry which is preliminary data.</text>
</comment>